<name>A0AAE0HVI7_9PEZI</name>
<reference evidence="1" key="2">
    <citation type="submission" date="2023-06" db="EMBL/GenBank/DDBJ databases">
        <authorList>
            <consortium name="Lawrence Berkeley National Laboratory"/>
            <person name="Haridas S."/>
            <person name="Hensen N."/>
            <person name="Bonometti L."/>
            <person name="Westerberg I."/>
            <person name="Brannstrom I.O."/>
            <person name="Guillou S."/>
            <person name="Cros-Aarteil S."/>
            <person name="Calhoun S."/>
            <person name="Kuo A."/>
            <person name="Mondo S."/>
            <person name="Pangilinan J."/>
            <person name="Riley R."/>
            <person name="Labutti K."/>
            <person name="Andreopoulos B."/>
            <person name="Lipzen A."/>
            <person name="Chen C."/>
            <person name="Yanf M."/>
            <person name="Daum C."/>
            <person name="Ng V."/>
            <person name="Clum A."/>
            <person name="Steindorff A."/>
            <person name="Ohm R."/>
            <person name="Martin F."/>
            <person name="Silar P."/>
            <person name="Natvig D."/>
            <person name="Lalanne C."/>
            <person name="Gautier V."/>
            <person name="Ament-Velasquez S.L."/>
            <person name="Kruys A."/>
            <person name="Hutchinson M.I."/>
            <person name="Powell A.J."/>
            <person name="Barry K."/>
            <person name="Miller A.N."/>
            <person name="Grigoriev I.V."/>
            <person name="Debuchy R."/>
            <person name="Gladieux P."/>
            <person name="Thoren M.H."/>
            <person name="Johannesson H."/>
        </authorList>
    </citation>
    <scope>NUCLEOTIDE SEQUENCE</scope>
    <source>
        <strain evidence="1">CBS 118394</strain>
    </source>
</reference>
<evidence type="ECO:0000313" key="1">
    <source>
        <dbReference type="EMBL" id="KAK3313526.1"/>
    </source>
</evidence>
<comment type="caution">
    <text evidence="1">The sequence shown here is derived from an EMBL/GenBank/DDBJ whole genome shotgun (WGS) entry which is preliminary data.</text>
</comment>
<accession>A0AAE0HVI7</accession>
<keyword evidence="2" id="KW-1185">Reference proteome</keyword>
<dbReference type="Proteomes" id="UP001283341">
    <property type="component" value="Unassembled WGS sequence"/>
</dbReference>
<proteinExistence type="predicted"/>
<evidence type="ECO:0000313" key="2">
    <source>
        <dbReference type="Proteomes" id="UP001283341"/>
    </source>
</evidence>
<sequence length="279" mass="31735">MSKDNLTPSYPFASLSLHKSDSIRFLQFPEEIYTEAQSVILKVWPPGIQTSGPYGESYQYKLKKRPFGSMGDQEAVGGARLVRNMITFLSSRSWDLVTPLLCSRHLGAKDTLIFRKRSPETPPPPPVEWLTVSMLRSDRLRIIYDASSEIDADHGHLGLLIASLKKMLEEMDYFQKGDWSFDSFEFKLKGLPWPAHGVNTVKTRMLMLRVLDVLDSFGWESRVNIGQRSGTDDYRMPDCWYFVRPRTGRRSGATTTATVANLLPSRSYSDEANKTLDLL</sequence>
<reference evidence="1" key="1">
    <citation type="journal article" date="2023" name="Mol. Phylogenet. Evol.">
        <title>Genome-scale phylogeny and comparative genomics of the fungal order Sordariales.</title>
        <authorList>
            <person name="Hensen N."/>
            <person name="Bonometti L."/>
            <person name="Westerberg I."/>
            <person name="Brannstrom I.O."/>
            <person name="Guillou S."/>
            <person name="Cros-Aarteil S."/>
            <person name="Calhoun S."/>
            <person name="Haridas S."/>
            <person name="Kuo A."/>
            <person name="Mondo S."/>
            <person name="Pangilinan J."/>
            <person name="Riley R."/>
            <person name="LaButti K."/>
            <person name="Andreopoulos B."/>
            <person name="Lipzen A."/>
            <person name="Chen C."/>
            <person name="Yan M."/>
            <person name="Daum C."/>
            <person name="Ng V."/>
            <person name="Clum A."/>
            <person name="Steindorff A."/>
            <person name="Ohm R.A."/>
            <person name="Martin F."/>
            <person name="Silar P."/>
            <person name="Natvig D.O."/>
            <person name="Lalanne C."/>
            <person name="Gautier V."/>
            <person name="Ament-Velasquez S.L."/>
            <person name="Kruys A."/>
            <person name="Hutchinson M.I."/>
            <person name="Powell A.J."/>
            <person name="Barry K."/>
            <person name="Miller A.N."/>
            <person name="Grigoriev I.V."/>
            <person name="Debuchy R."/>
            <person name="Gladieux P."/>
            <person name="Hiltunen Thoren M."/>
            <person name="Johannesson H."/>
        </authorList>
    </citation>
    <scope>NUCLEOTIDE SEQUENCE</scope>
    <source>
        <strain evidence="1">CBS 118394</strain>
    </source>
</reference>
<gene>
    <name evidence="1" type="ORF">B0H66DRAFT_354942</name>
</gene>
<dbReference type="AlphaFoldDB" id="A0AAE0HVI7"/>
<dbReference type="PANTHER" id="PTHR38696:SF1">
    <property type="entry name" value="MEDIATOR OF RNA POLYMERASE II TRANSCRIPTION SUBUNIT 13"/>
    <property type="match status" value="1"/>
</dbReference>
<dbReference type="PANTHER" id="PTHR38696">
    <property type="entry name" value="MEDIATOR OF RNA POLYMERASE II TRANSCRIPTION SUBUNIT 13"/>
    <property type="match status" value="1"/>
</dbReference>
<organism evidence="1 2">
    <name type="scientific">Apodospora peruviana</name>
    <dbReference type="NCBI Taxonomy" id="516989"/>
    <lineage>
        <taxon>Eukaryota</taxon>
        <taxon>Fungi</taxon>
        <taxon>Dikarya</taxon>
        <taxon>Ascomycota</taxon>
        <taxon>Pezizomycotina</taxon>
        <taxon>Sordariomycetes</taxon>
        <taxon>Sordariomycetidae</taxon>
        <taxon>Sordariales</taxon>
        <taxon>Lasiosphaeriaceae</taxon>
        <taxon>Apodospora</taxon>
    </lineage>
</organism>
<protein>
    <submittedName>
        <fullName evidence="1">Uncharacterized protein</fullName>
    </submittedName>
</protein>
<dbReference type="EMBL" id="JAUEDM010000007">
    <property type="protein sequence ID" value="KAK3313526.1"/>
    <property type="molecule type" value="Genomic_DNA"/>
</dbReference>